<evidence type="ECO:0000256" key="1">
    <source>
        <dbReference type="SAM" id="MobiDB-lite"/>
    </source>
</evidence>
<reference evidence="3" key="1">
    <citation type="submission" date="2015-02" db="EMBL/GenBank/DDBJ databases">
        <authorList>
            <person name="Gon?alves P."/>
        </authorList>
    </citation>
    <scope>NUCLEOTIDE SEQUENCE [LARGE SCALE GENOMIC DNA]</scope>
</reference>
<feature type="region of interest" description="Disordered" evidence="1">
    <location>
        <begin position="1"/>
        <end position="302"/>
    </location>
</feature>
<organism evidence="2 3">
    <name type="scientific">Sporidiobolus salmonicolor</name>
    <name type="common">Yeast-like fungus</name>
    <name type="synonym">Sporobolomyces salmonicolor</name>
    <dbReference type="NCBI Taxonomy" id="5005"/>
    <lineage>
        <taxon>Eukaryota</taxon>
        <taxon>Fungi</taxon>
        <taxon>Dikarya</taxon>
        <taxon>Basidiomycota</taxon>
        <taxon>Pucciniomycotina</taxon>
        <taxon>Microbotryomycetes</taxon>
        <taxon>Sporidiobolales</taxon>
        <taxon>Sporidiobolaceae</taxon>
        <taxon>Sporobolomyces</taxon>
    </lineage>
</organism>
<feature type="compositionally biased region" description="Low complexity" evidence="1">
    <location>
        <begin position="136"/>
        <end position="160"/>
    </location>
</feature>
<dbReference type="OrthoDB" id="2530303at2759"/>
<dbReference type="EMBL" id="CENE01000014">
    <property type="protein sequence ID" value="CEQ41428.1"/>
    <property type="molecule type" value="Genomic_DNA"/>
</dbReference>
<feature type="compositionally biased region" description="Pro residues" evidence="1">
    <location>
        <begin position="333"/>
        <end position="342"/>
    </location>
</feature>
<feature type="compositionally biased region" description="Pro residues" evidence="1">
    <location>
        <begin position="12"/>
        <end position="34"/>
    </location>
</feature>
<evidence type="ECO:0000313" key="3">
    <source>
        <dbReference type="Proteomes" id="UP000243876"/>
    </source>
</evidence>
<protein>
    <submittedName>
        <fullName evidence="2">SPOSA6832_03137-mRNA-1:cds</fullName>
    </submittedName>
</protein>
<keyword evidence="3" id="KW-1185">Reference proteome</keyword>
<accession>A0A0D6ENR7</accession>
<evidence type="ECO:0000313" key="2">
    <source>
        <dbReference type="EMBL" id="CEQ41428.1"/>
    </source>
</evidence>
<feature type="compositionally biased region" description="Low complexity" evidence="1">
    <location>
        <begin position="42"/>
        <end position="66"/>
    </location>
</feature>
<gene>
    <name evidence="2" type="primary">SPOSA6832_03137</name>
</gene>
<dbReference type="Proteomes" id="UP000243876">
    <property type="component" value="Unassembled WGS sequence"/>
</dbReference>
<name>A0A0D6ENR7_SPOSA</name>
<feature type="compositionally biased region" description="Low complexity" evidence="1">
    <location>
        <begin position="231"/>
        <end position="249"/>
    </location>
</feature>
<feature type="compositionally biased region" description="Low complexity" evidence="1">
    <location>
        <begin position="1"/>
        <end position="11"/>
    </location>
</feature>
<feature type="region of interest" description="Disordered" evidence="1">
    <location>
        <begin position="320"/>
        <end position="342"/>
    </location>
</feature>
<dbReference type="AlphaFoldDB" id="A0A0D6ENR7"/>
<sequence length="342" mass="34089">MDTPMSDASSSAPPPSLSFAPPPPAPESVSPVPPTLAHASGPSVAPATPYVASSPAPSVASTSASKAKAKAPAKPKAAVSSADGAEKPKKKRAPKKAPGEVGPGKSWRKGLKGNLAGVGLDPATAASIRENLTTNPPAAASSPSAAAPSARPSAAVGAPPKLATQFLPPQALEVNTPRSRRWIRSRMEFRSITGGTVRLPSWQGDSFSPYADHIASTQIDELASPPPPSLPSALASNAPNTSAPTSTPTARPPQPRASAAVSATHVGTGSPSLSLFGRALPPQDPVHPAAATAYQPAPPIPAAEDPAKMAALAAADAFNRSKEASAGESMAATPPPAPAYGP</sequence>
<proteinExistence type="predicted"/>